<dbReference type="EMBL" id="BAAAHE010000047">
    <property type="protein sequence ID" value="GAA0634638.1"/>
    <property type="molecule type" value="Genomic_DNA"/>
</dbReference>
<dbReference type="SMART" id="SM00862">
    <property type="entry name" value="Trans_reg_C"/>
    <property type="match status" value="1"/>
</dbReference>
<organism evidence="10 11">
    <name type="scientific">Sporichthya brevicatena</name>
    <dbReference type="NCBI Taxonomy" id="171442"/>
    <lineage>
        <taxon>Bacteria</taxon>
        <taxon>Bacillati</taxon>
        <taxon>Actinomycetota</taxon>
        <taxon>Actinomycetes</taxon>
        <taxon>Sporichthyales</taxon>
        <taxon>Sporichthyaceae</taxon>
        <taxon>Sporichthya</taxon>
    </lineage>
</organism>
<dbReference type="CDD" id="cd00383">
    <property type="entry name" value="trans_reg_C"/>
    <property type="match status" value="1"/>
</dbReference>
<feature type="domain" description="OmpR/PhoB-type" evidence="9">
    <location>
        <begin position="149"/>
        <end position="249"/>
    </location>
</feature>
<dbReference type="SMART" id="SM00448">
    <property type="entry name" value="REC"/>
    <property type="match status" value="1"/>
</dbReference>
<dbReference type="InterPro" id="IPR001789">
    <property type="entry name" value="Sig_transdc_resp-reg_receiver"/>
</dbReference>
<evidence type="ECO:0000256" key="4">
    <source>
        <dbReference type="ARBA" id="ARBA00023125"/>
    </source>
</evidence>
<proteinExistence type="predicted"/>
<dbReference type="SUPFAM" id="SSF46894">
    <property type="entry name" value="C-terminal effector domain of the bipartite response regulators"/>
    <property type="match status" value="1"/>
</dbReference>
<accession>A0ABP3SHV8</accession>
<comment type="caution">
    <text evidence="10">The sequence shown here is derived from an EMBL/GenBank/DDBJ whole genome shotgun (WGS) entry which is preliminary data.</text>
</comment>
<dbReference type="Pfam" id="PF00072">
    <property type="entry name" value="Response_reg"/>
    <property type="match status" value="1"/>
</dbReference>
<dbReference type="SUPFAM" id="SSF52172">
    <property type="entry name" value="CheY-like"/>
    <property type="match status" value="1"/>
</dbReference>
<dbReference type="PROSITE" id="PS50110">
    <property type="entry name" value="RESPONSE_REGULATORY"/>
    <property type="match status" value="1"/>
</dbReference>
<dbReference type="Proteomes" id="UP001500957">
    <property type="component" value="Unassembled WGS sequence"/>
</dbReference>
<protein>
    <submittedName>
        <fullName evidence="10">Response regulator transcription factor</fullName>
    </submittedName>
</protein>
<evidence type="ECO:0000313" key="10">
    <source>
        <dbReference type="EMBL" id="GAA0634638.1"/>
    </source>
</evidence>
<evidence type="ECO:0000256" key="1">
    <source>
        <dbReference type="ARBA" id="ARBA00022553"/>
    </source>
</evidence>
<gene>
    <name evidence="10" type="ORF">GCM10009547_43390</name>
</gene>
<keyword evidence="4 7" id="KW-0238">DNA-binding</keyword>
<dbReference type="PROSITE" id="PS51755">
    <property type="entry name" value="OMPR_PHOB"/>
    <property type="match status" value="1"/>
</dbReference>
<feature type="domain" description="Response regulatory" evidence="8">
    <location>
        <begin position="19"/>
        <end position="132"/>
    </location>
</feature>
<dbReference type="Gene3D" id="6.10.250.690">
    <property type="match status" value="1"/>
</dbReference>
<keyword evidence="5" id="KW-0804">Transcription</keyword>
<keyword evidence="11" id="KW-1185">Reference proteome</keyword>
<sequence length="250" mass="27583">MLKEAALGASATMGPMPTRLLIVEDDDRIRAAMRLGLEDEGYEIIEADRAETALSQMHARTPDVMIVDLMLGAVDGFTCIREVRKFSDVPIIVVSARADTHDIVAGLEAGADDYVTKPFQIKEISARLRALRRRATSAVMQPEEANPTDVVLDSGRDLVLSTAAGMVRLGGQQVSLTLTEFQLLSELAANPGIVLSRTTLLERVWDQGFFGDERLVDAHVRRLRTKVERDPANPELVVTVRGMGYRLDRR</sequence>
<feature type="modified residue" description="4-aspartylphosphate" evidence="6">
    <location>
        <position position="68"/>
    </location>
</feature>
<evidence type="ECO:0000259" key="8">
    <source>
        <dbReference type="PROSITE" id="PS50110"/>
    </source>
</evidence>
<evidence type="ECO:0000313" key="11">
    <source>
        <dbReference type="Proteomes" id="UP001500957"/>
    </source>
</evidence>
<evidence type="ECO:0000256" key="2">
    <source>
        <dbReference type="ARBA" id="ARBA00023012"/>
    </source>
</evidence>
<dbReference type="InterPro" id="IPR011006">
    <property type="entry name" value="CheY-like_superfamily"/>
</dbReference>
<dbReference type="InterPro" id="IPR039420">
    <property type="entry name" value="WalR-like"/>
</dbReference>
<dbReference type="InterPro" id="IPR001867">
    <property type="entry name" value="OmpR/PhoB-type_DNA-bd"/>
</dbReference>
<keyword evidence="1 6" id="KW-0597">Phosphoprotein</keyword>
<dbReference type="Gene3D" id="3.40.50.2300">
    <property type="match status" value="1"/>
</dbReference>
<evidence type="ECO:0000259" key="9">
    <source>
        <dbReference type="PROSITE" id="PS51755"/>
    </source>
</evidence>
<dbReference type="Gene3D" id="1.10.10.10">
    <property type="entry name" value="Winged helix-like DNA-binding domain superfamily/Winged helix DNA-binding domain"/>
    <property type="match status" value="1"/>
</dbReference>
<evidence type="ECO:0000256" key="5">
    <source>
        <dbReference type="ARBA" id="ARBA00023163"/>
    </source>
</evidence>
<evidence type="ECO:0000256" key="6">
    <source>
        <dbReference type="PROSITE-ProRule" id="PRU00169"/>
    </source>
</evidence>
<dbReference type="CDD" id="cd17574">
    <property type="entry name" value="REC_OmpR"/>
    <property type="match status" value="1"/>
</dbReference>
<name>A0ABP3SHV8_9ACTN</name>
<dbReference type="InterPro" id="IPR016032">
    <property type="entry name" value="Sig_transdc_resp-reg_C-effctor"/>
</dbReference>
<dbReference type="Pfam" id="PF00486">
    <property type="entry name" value="Trans_reg_C"/>
    <property type="match status" value="1"/>
</dbReference>
<feature type="DNA-binding region" description="OmpR/PhoB-type" evidence="7">
    <location>
        <begin position="149"/>
        <end position="249"/>
    </location>
</feature>
<dbReference type="PANTHER" id="PTHR48111">
    <property type="entry name" value="REGULATOR OF RPOS"/>
    <property type="match status" value="1"/>
</dbReference>
<dbReference type="InterPro" id="IPR036388">
    <property type="entry name" value="WH-like_DNA-bd_sf"/>
</dbReference>
<dbReference type="PANTHER" id="PTHR48111:SF21">
    <property type="entry name" value="DNA-BINDING DUAL MASTER TRANSCRIPTIONAL REGULATOR RPAA"/>
    <property type="match status" value="1"/>
</dbReference>
<keyword evidence="3" id="KW-0805">Transcription regulation</keyword>
<evidence type="ECO:0000256" key="7">
    <source>
        <dbReference type="PROSITE-ProRule" id="PRU01091"/>
    </source>
</evidence>
<evidence type="ECO:0000256" key="3">
    <source>
        <dbReference type="ARBA" id="ARBA00023015"/>
    </source>
</evidence>
<reference evidence="11" key="1">
    <citation type="journal article" date="2019" name="Int. J. Syst. Evol. Microbiol.">
        <title>The Global Catalogue of Microorganisms (GCM) 10K type strain sequencing project: providing services to taxonomists for standard genome sequencing and annotation.</title>
        <authorList>
            <consortium name="The Broad Institute Genomics Platform"/>
            <consortium name="The Broad Institute Genome Sequencing Center for Infectious Disease"/>
            <person name="Wu L."/>
            <person name="Ma J."/>
        </authorList>
    </citation>
    <scope>NUCLEOTIDE SEQUENCE [LARGE SCALE GENOMIC DNA]</scope>
    <source>
        <strain evidence="11">JCM 10671</strain>
    </source>
</reference>
<keyword evidence="2" id="KW-0902">Two-component regulatory system</keyword>